<gene>
    <name evidence="2" type="ORF">PLEPLA_LOCUS29793</name>
</gene>
<dbReference type="EMBL" id="CADEAL010002779">
    <property type="protein sequence ID" value="CAB1442090.1"/>
    <property type="molecule type" value="Genomic_DNA"/>
</dbReference>
<organism evidence="2 3">
    <name type="scientific">Pleuronectes platessa</name>
    <name type="common">European plaice</name>
    <dbReference type="NCBI Taxonomy" id="8262"/>
    <lineage>
        <taxon>Eukaryota</taxon>
        <taxon>Metazoa</taxon>
        <taxon>Chordata</taxon>
        <taxon>Craniata</taxon>
        <taxon>Vertebrata</taxon>
        <taxon>Euteleostomi</taxon>
        <taxon>Actinopterygii</taxon>
        <taxon>Neopterygii</taxon>
        <taxon>Teleostei</taxon>
        <taxon>Neoteleostei</taxon>
        <taxon>Acanthomorphata</taxon>
        <taxon>Carangaria</taxon>
        <taxon>Pleuronectiformes</taxon>
        <taxon>Pleuronectoidei</taxon>
        <taxon>Pleuronectidae</taxon>
        <taxon>Pleuronectes</taxon>
    </lineage>
</organism>
<dbReference type="AlphaFoldDB" id="A0A9N7V4N8"/>
<proteinExistence type="predicted"/>
<protein>
    <submittedName>
        <fullName evidence="2">Uncharacterized protein</fullName>
    </submittedName>
</protein>
<dbReference type="Proteomes" id="UP001153269">
    <property type="component" value="Unassembled WGS sequence"/>
</dbReference>
<evidence type="ECO:0000313" key="2">
    <source>
        <dbReference type="EMBL" id="CAB1442090.1"/>
    </source>
</evidence>
<name>A0A9N7V4N8_PLEPL</name>
<reference evidence="2" key="1">
    <citation type="submission" date="2020-03" db="EMBL/GenBank/DDBJ databases">
        <authorList>
            <person name="Weist P."/>
        </authorList>
    </citation>
    <scope>NUCLEOTIDE SEQUENCE</scope>
</reference>
<evidence type="ECO:0000256" key="1">
    <source>
        <dbReference type="SAM" id="MobiDB-lite"/>
    </source>
</evidence>
<sequence length="239" mass="26610">MAAECEESGPLPLIWFGPPANSSSYNGVGYYRHSGQHKTKMCSFSTFMLGGLPAPLVSEVSIVFRALIHRPNDMKSPNVFLIYHKNGMDGRTTRNMQPLAREAGAVVNDKQRELQTGSVLLLPSGTRRMDINDKERRRRRREGWTKPEWDLTDTQPEGTALKDVPHPCSSKTSSEEEEDTSRVSTVHVILCDQSEAEYRRTLTVGCFKGSLLDKISAVTLFQAHQQAVGWQGSGVETSL</sequence>
<evidence type="ECO:0000313" key="3">
    <source>
        <dbReference type="Proteomes" id="UP001153269"/>
    </source>
</evidence>
<feature type="region of interest" description="Disordered" evidence="1">
    <location>
        <begin position="130"/>
        <end position="180"/>
    </location>
</feature>
<accession>A0A9N7V4N8</accession>
<comment type="caution">
    <text evidence="2">The sequence shown here is derived from an EMBL/GenBank/DDBJ whole genome shotgun (WGS) entry which is preliminary data.</text>
</comment>
<keyword evidence="3" id="KW-1185">Reference proteome</keyword>